<evidence type="ECO:0000313" key="2">
    <source>
        <dbReference type="EMBL" id="KAK7362352.1"/>
    </source>
</evidence>
<organism evidence="2 3">
    <name type="scientific">Canavalia gladiata</name>
    <name type="common">Sword bean</name>
    <name type="synonym">Dolichos gladiatus</name>
    <dbReference type="NCBI Taxonomy" id="3824"/>
    <lineage>
        <taxon>Eukaryota</taxon>
        <taxon>Viridiplantae</taxon>
        <taxon>Streptophyta</taxon>
        <taxon>Embryophyta</taxon>
        <taxon>Tracheophyta</taxon>
        <taxon>Spermatophyta</taxon>
        <taxon>Magnoliopsida</taxon>
        <taxon>eudicotyledons</taxon>
        <taxon>Gunneridae</taxon>
        <taxon>Pentapetalae</taxon>
        <taxon>rosids</taxon>
        <taxon>fabids</taxon>
        <taxon>Fabales</taxon>
        <taxon>Fabaceae</taxon>
        <taxon>Papilionoideae</taxon>
        <taxon>50 kb inversion clade</taxon>
        <taxon>NPAAA clade</taxon>
        <taxon>indigoferoid/millettioid clade</taxon>
        <taxon>Phaseoleae</taxon>
        <taxon>Canavalia</taxon>
    </lineage>
</organism>
<feature type="region of interest" description="Disordered" evidence="1">
    <location>
        <begin position="1"/>
        <end position="21"/>
    </location>
</feature>
<dbReference type="AlphaFoldDB" id="A0AAN9MX77"/>
<comment type="caution">
    <text evidence="2">The sequence shown here is derived from an EMBL/GenBank/DDBJ whole genome shotgun (WGS) entry which is preliminary data.</text>
</comment>
<accession>A0AAN9MX77</accession>
<dbReference type="EMBL" id="JAYMYQ010000001">
    <property type="protein sequence ID" value="KAK7362352.1"/>
    <property type="molecule type" value="Genomic_DNA"/>
</dbReference>
<evidence type="ECO:0000256" key="1">
    <source>
        <dbReference type="SAM" id="MobiDB-lite"/>
    </source>
</evidence>
<dbReference type="Proteomes" id="UP001367508">
    <property type="component" value="Unassembled WGS sequence"/>
</dbReference>
<gene>
    <name evidence="2" type="ORF">VNO77_04463</name>
</gene>
<protein>
    <submittedName>
        <fullName evidence="2">Uncharacterized protein</fullName>
    </submittedName>
</protein>
<sequence>MHAWDVKGGKNSAFSKDKGEATLPSGGLSVAKLLHQLNVMSIWGCPDHDDVVNAYRVIDANFFKNAIGMLSLE</sequence>
<reference evidence="2 3" key="1">
    <citation type="submission" date="2024-01" db="EMBL/GenBank/DDBJ databases">
        <title>The genomes of 5 underutilized Papilionoideae crops provide insights into root nodulation and disease resistanc.</title>
        <authorList>
            <person name="Jiang F."/>
        </authorList>
    </citation>
    <scope>NUCLEOTIDE SEQUENCE [LARGE SCALE GENOMIC DNA]</scope>
    <source>
        <strain evidence="2">LVBAO_FW01</strain>
        <tissue evidence="2">Leaves</tissue>
    </source>
</reference>
<name>A0AAN9MX77_CANGL</name>
<proteinExistence type="predicted"/>
<evidence type="ECO:0000313" key="3">
    <source>
        <dbReference type="Proteomes" id="UP001367508"/>
    </source>
</evidence>
<keyword evidence="3" id="KW-1185">Reference proteome</keyword>